<dbReference type="InterPro" id="IPR036678">
    <property type="entry name" value="MutS_con_dom_sf"/>
</dbReference>
<evidence type="ECO:0000313" key="8">
    <source>
        <dbReference type="Proteomes" id="UP001300502"/>
    </source>
</evidence>
<dbReference type="GO" id="GO:0006298">
    <property type="term" value="P:mismatch repair"/>
    <property type="evidence" value="ECO:0007669"/>
    <property type="project" value="InterPro"/>
</dbReference>
<evidence type="ECO:0000256" key="3">
    <source>
        <dbReference type="ARBA" id="ARBA00022840"/>
    </source>
</evidence>
<dbReference type="GO" id="GO:0030983">
    <property type="term" value="F:mismatched DNA binding"/>
    <property type="evidence" value="ECO:0007669"/>
    <property type="project" value="InterPro"/>
</dbReference>
<evidence type="ECO:0000259" key="6">
    <source>
        <dbReference type="PROSITE" id="PS00486"/>
    </source>
</evidence>
<dbReference type="InterPro" id="IPR007696">
    <property type="entry name" value="DNA_mismatch_repair_MutS_core"/>
</dbReference>
<keyword evidence="5" id="KW-0234">DNA repair</keyword>
<dbReference type="Pfam" id="PF05192">
    <property type="entry name" value="MutS_III"/>
    <property type="match status" value="1"/>
</dbReference>
<dbReference type="InterPro" id="IPR000432">
    <property type="entry name" value="DNA_mismatch_repair_MutS_C"/>
</dbReference>
<comment type="similarity">
    <text evidence="1">Belongs to the DNA mismatch repair MutS family.</text>
</comment>
<evidence type="ECO:0000256" key="4">
    <source>
        <dbReference type="ARBA" id="ARBA00023125"/>
    </source>
</evidence>
<dbReference type="InterPro" id="IPR027417">
    <property type="entry name" value="P-loop_NTPase"/>
</dbReference>
<dbReference type="InterPro" id="IPR007861">
    <property type="entry name" value="DNA_mismatch_repair_MutS_clamp"/>
</dbReference>
<dbReference type="Gene3D" id="1.10.1420.10">
    <property type="match status" value="2"/>
</dbReference>
<organism evidence="7 8">
    <name type="scientific">Galdieria yellowstonensis</name>
    <dbReference type="NCBI Taxonomy" id="3028027"/>
    <lineage>
        <taxon>Eukaryota</taxon>
        <taxon>Rhodophyta</taxon>
        <taxon>Bangiophyceae</taxon>
        <taxon>Galdieriales</taxon>
        <taxon>Galdieriaceae</taxon>
        <taxon>Galdieria</taxon>
    </lineage>
</organism>
<evidence type="ECO:0000256" key="5">
    <source>
        <dbReference type="ARBA" id="ARBA00023204"/>
    </source>
</evidence>
<dbReference type="GO" id="GO:0005524">
    <property type="term" value="F:ATP binding"/>
    <property type="evidence" value="ECO:0007669"/>
    <property type="project" value="UniProtKB-KW"/>
</dbReference>
<dbReference type="Gene3D" id="3.40.50.300">
    <property type="entry name" value="P-loop containing nucleotide triphosphate hydrolases"/>
    <property type="match status" value="1"/>
</dbReference>
<keyword evidence="2" id="KW-0547">Nucleotide-binding</keyword>
<keyword evidence="4" id="KW-0238">DNA-binding</keyword>
<dbReference type="EMBL" id="JANCYU010000041">
    <property type="protein sequence ID" value="KAK4526587.1"/>
    <property type="molecule type" value="Genomic_DNA"/>
</dbReference>
<dbReference type="PROSITE" id="PS00486">
    <property type="entry name" value="DNA_MISMATCH_REPAIR_2"/>
    <property type="match status" value="1"/>
</dbReference>
<dbReference type="SMART" id="SM00533">
    <property type="entry name" value="MUTSd"/>
    <property type="match status" value="1"/>
</dbReference>
<dbReference type="AlphaFoldDB" id="A0AAV9IGL7"/>
<dbReference type="InterPro" id="IPR011184">
    <property type="entry name" value="DNA_mismatch_repair_Msh2"/>
</dbReference>
<dbReference type="SUPFAM" id="SSF52540">
    <property type="entry name" value="P-loop containing nucleoside triphosphate hydrolases"/>
    <property type="match status" value="1"/>
</dbReference>
<dbReference type="SMART" id="SM00534">
    <property type="entry name" value="MUTSac"/>
    <property type="match status" value="1"/>
</dbReference>
<evidence type="ECO:0000256" key="1">
    <source>
        <dbReference type="ARBA" id="ARBA00006271"/>
    </source>
</evidence>
<dbReference type="PANTHER" id="PTHR11361">
    <property type="entry name" value="DNA MISMATCH REPAIR PROTEIN MUTS FAMILY MEMBER"/>
    <property type="match status" value="1"/>
</dbReference>
<name>A0AAV9IGL7_9RHOD</name>
<dbReference type="GO" id="GO:0032301">
    <property type="term" value="C:MutSalpha complex"/>
    <property type="evidence" value="ECO:0007669"/>
    <property type="project" value="TreeGrafter"/>
</dbReference>
<proteinExistence type="inferred from homology"/>
<keyword evidence="8" id="KW-1185">Reference proteome</keyword>
<dbReference type="GO" id="GO:0140664">
    <property type="term" value="F:ATP-dependent DNA damage sensor activity"/>
    <property type="evidence" value="ECO:0007669"/>
    <property type="project" value="InterPro"/>
</dbReference>
<dbReference type="InterPro" id="IPR036187">
    <property type="entry name" value="DNA_mismatch_repair_MutS_sf"/>
</dbReference>
<comment type="caution">
    <text evidence="7">The sequence shown here is derived from an EMBL/GenBank/DDBJ whole genome shotgun (WGS) entry which is preliminary data.</text>
</comment>
<dbReference type="Proteomes" id="UP001300502">
    <property type="component" value="Unassembled WGS sequence"/>
</dbReference>
<dbReference type="Pfam" id="PF00488">
    <property type="entry name" value="MutS_V"/>
    <property type="match status" value="1"/>
</dbReference>
<accession>A0AAV9IGL7</accession>
<reference evidence="7 8" key="1">
    <citation type="submission" date="2022-07" db="EMBL/GenBank/DDBJ databases">
        <title>Genome-wide signatures of adaptation to extreme environments.</title>
        <authorList>
            <person name="Cho C.H."/>
            <person name="Yoon H.S."/>
        </authorList>
    </citation>
    <scope>NUCLEOTIDE SEQUENCE [LARGE SCALE GENOMIC DNA]</scope>
    <source>
        <strain evidence="7 8">108.79 E11</strain>
    </source>
</reference>
<evidence type="ECO:0000256" key="2">
    <source>
        <dbReference type="ARBA" id="ARBA00022741"/>
    </source>
</evidence>
<gene>
    <name evidence="7" type="ORF">GAYE_SCF25G4503</name>
</gene>
<dbReference type="PANTHER" id="PTHR11361:SF35">
    <property type="entry name" value="DNA MISMATCH REPAIR PROTEIN MSH2"/>
    <property type="match status" value="1"/>
</dbReference>
<sequence length="954" mass="108008">MSKCSSSTINQLLGSISEVDTFTDFVKRQIEEQANSSQVLVFEVKANLTFLIVSQGALLVTRLGVLGERAIEYLGENEIPFVVLNYRKTQEAISLVLFELGLRVQVWSKSRTGKGDYVKLVEGSPAYSHSLEEYFGLDEVLSSSGDAASSTSSQTLGNSIAIRFAQEDGQLKFGVALYDAGDNMFLTGEFYEDESFGLLENILVSLQAKEIFYCPVDIQEKDMRKFRDIASSCQLLMTPKERKDFDSSLVVRDLAKVLGDTSIPPSTLEQPLVLEALAVLLRCCGFISDVLETNDAEQWKKPCRTLKPLEISNYMRLDAACVRGLDLLPVMNREFDHLVSSNQKHSLYGILNRTKTAMGSRLLKKWLLMPLQNVDEINRRQYVVENFIQNAIFRTELRDRHLKLIPDVARLCRRFQKLKNVSLQQVVRLYQLSIRIPLLLDCFSQYASKEDSDPLKPYWQRLNGLHKELERFEELVETTIDLDLVQNNEFVVSAQVDEELSEMKRLKDEILAEIAVAHEDVCTRLNLKVDKLKLERKESAGFYFRLSRKDERLVRGNPNYIILETRKDGIRFVTKALSRLNEKYFCTCADYERKQTEMKNKIIQVVSSYLTVFEEASRLLAELDVLSTFAVVAIDAPEPYCRPWIDKAGSGIRLLGARHPIVEENLEGKQFIANDCVLENNQADSDNRGDVLVVVTGPNMGGKSTYIRTVGVITLMAHMGCFVPAQSARVALTDRILCRIGSTDYQMYGVSTFMAEMLETSSILRVASPCSLIIIDELGRGTSTEEGFGLAYSIAEYIVLHIRCPCMFATHFHELTFLSNTLPEGMVQNVHVTAETHPETQQLQFLYKVESGVCDKSFGIHVAEFAGFPAFVIQDAKDTVDRLENYGMTEDASDVVKSVEKKEAYRYMRWFLAEAKRLECSCQTQRQKEEAISSLKNAARRSSNKYLQSILSCI</sequence>
<dbReference type="GO" id="GO:0006312">
    <property type="term" value="P:mitotic recombination"/>
    <property type="evidence" value="ECO:0007669"/>
    <property type="project" value="TreeGrafter"/>
</dbReference>
<feature type="domain" description="DNA mismatch repair proteins mutS family" evidence="6">
    <location>
        <begin position="771"/>
        <end position="787"/>
    </location>
</feature>
<protein>
    <recommendedName>
        <fullName evidence="6">DNA mismatch repair proteins mutS family domain-containing protein</fullName>
    </recommendedName>
</protein>
<dbReference type="PIRSF" id="PIRSF005813">
    <property type="entry name" value="MSH2"/>
    <property type="match status" value="1"/>
</dbReference>
<dbReference type="Gene3D" id="3.30.420.110">
    <property type="entry name" value="MutS, connector domain"/>
    <property type="match status" value="1"/>
</dbReference>
<dbReference type="SUPFAM" id="SSF48334">
    <property type="entry name" value="DNA repair protein MutS, domain III"/>
    <property type="match status" value="1"/>
</dbReference>
<dbReference type="InterPro" id="IPR045076">
    <property type="entry name" value="MutS"/>
</dbReference>
<keyword evidence="3" id="KW-0067">ATP-binding</keyword>
<dbReference type="Pfam" id="PF05190">
    <property type="entry name" value="MutS_IV"/>
    <property type="match status" value="1"/>
</dbReference>
<evidence type="ECO:0000313" key="7">
    <source>
        <dbReference type="EMBL" id="KAK4526587.1"/>
    </source>
</evidence>
<keyword evidence="5" id="KW-0227">DNA damage</keyword>